<feature type="domain" description="Alcohol dehydrogenase-like N-terminal" evidence="13">
    <location>
        <begin position="152"/>
        <end position="277"/>
    </location>
</feature>
<evidence type="ECO:0000256" key="1">
    <source>
        <dbReference type="ARBA" id="ARBA00001947"/>
    </source>
</evidence>
<dbReference type="Gene3D" id="3.90.180.10">
    <property type="entry name" value="Medium-chain alcohol dehydrogenases, catalytic domain"/>
    <property type="match status" value="1"/>
</dbReference>
<keyword evidence="4" id="KW-0560">Oxidoreductase</keyword>
<dbReference type="Gene3D" id="3.40.50.720">
    <property type="entry name" value="NAD(P)-binding Rossmann-like Domain"/>
    <property type="match status" value="1"/>
</dbReference>
<proteinExistence type="inferred from homology"/>
<dbReference type="GO" id="GO:0005829">
    <property type="term" value="C:cytosol"/>
    <property type="evidence" value="ECO:0007669"/>
    <property type="project" value="TreeGrafter"/>
</dbReference>
<dbReference type="PROSITE" id="PS00059">
    <property type="entry name" value="ADH_ZINC"/>
    <property type="match status" value="1"/>
</dbReference>
<dbReference type="GO" id="GO:0004022">
    <property type="term" value="F:alcohol dehydrogenase (NAD+) activity"/>
    <property type="evidence" value="ECO:0007669"/>
    <property type="project" value="UniProtKB-ARBA"/>
</dbReference>
<keyword evidence="11" id="KW-0732">Signal</keyword>
<organism evidence="14 15">
    <name type="scientific">Dissostichus mawsoni</name>
    <name type="common">Antarctic cod</name>
    <dbReference type="NCBI Taxonomy" id="36200"/>
    <lineage>
        <taxon>Eukaryota</taxon>
        <taxon>Metazoa</taxon>
        <taxon>Chordata</taxon>
        <taxon>Craniata</taxon>
        <taxon>Vertebrata</taxon>
        <taxon>Euteleostomi</taxon>
        <taxon>Actinopterygii</taxon>
        <taxon>Neopterygii</taxon>
        <taxon>Teleostei</taxon>
        <taxon>Neoteleostei</taxon>
        <taxon>Acanthomorphata</taxon>
        <taxon>Eupercaria</taxon>
        <taxon>Perciformes</taxon>
        <taxon>Notothenioidei</taxon>
        <taxon>Nototheniidae</taxon>
        <taxon>Dissostichus</taxon>
    </lineage>
</organism>
<evidence type="ECO:0000256" key="2">
    <source>
        <dbReference type="ARBA" id="ARBA00022723"/>
    </source>
</evidence>
<evidence type="ECO:0000256" key="9">
    <source>
        <dbReference type="RuleBase" id="RU361277"/>
    </source>
</evidence>
<dbReference type="InterPro" id="IPR036291">
    <property type="entry name" value="NAD(P)-bd_dom_sf"/>
</dbReference>
<dbReference type="Pfam" id="PF08240">
    <property type="entry name" value="ADH_N"/>
    <property type="match status" value="1"/>
</dbReference>
<evidence type="ECO:0000256" key="3">
    <source>
        <dbReference type="ARBA" id="ARBA00022833"/>
    </source>
</evidence>
<accession>A0A7J5XPE4</accession>
<dbReference type="Pfam" id="PF00107">
    <property type="entry name" value="ADH_zinc_N"/>
    <property type="match status" value="1"/>
</dbReference>
<comment type="cofactor">
    <cofactor evidence="1 9">
        <name>Zn(2+)</name>
        <dbReference type="ChEBI" id="CHEBI:29105"/>
    </cofactor>
</comment>
<dbReference type="InterPro" id="IPR013154">
    <property type="entry name" value="ADH-like_N"/>
</dbReference>
<dbReference type="PANTHER" id="PTHR43880">
    <property type="entry name" value="ALCOHOL DEHYDROGENASE"/>
    <property type="match status" value="1"/>
</dbReference>
<dbReference type="FunFam" id="3.90.180.10:FF:000007">
    <property type="entry name" value="Alcohol dehydrogenase 6"/>
    <property type="match status" value="1"/>
</dbReference>
<evidence type="ECO:0000313" key="15">
    <source>
        <dbReference type="Proteomes" id="UP000518266"/>
    </source>
</evidence>
<sequence>MLHLHDLHLYPLGLLWADPSLLAAWGGISAAGGASLDLYKTKRDIKYCFYDLTNNIFWRSVVIKTTSAATTTTTSESTSSSSSKSTSSASSSASSISTSSTSAKSSTTSASSSTTSSERHFSSNPKCKAAVAWEPGKPLTIEDVEVAPPKVHEVRIKIIASGVCHTDQEYLTGQFRQFPLVLGHEAAGIVESVGPEVTKFSQGDKVIPLFLPQCGECERCLSPKTNQCRKNWANTQAGVMADGTSRISYKGQQVYQFLGVSSFSQYTVVPDTSLAKIRSDAPLNKVCLLGCGVSTGYGAAVKAAKVEERSSCAVFGLGAVGLAAIMGCQAAKACKIIGVDVNPERFEKARLFGATECVNPRDHAKTIQEVLLDMTSGGVDYALECVGSPVVMTSAFESTRDAWGTCVIVGWSESEAINIKVEKILMGRTLKGTYFGDWKSVEDVPKLVDDYMNEKLKLDEFITDQLPLEKINVAFDHMKKGIGIRTVINLWPEETTPTVDTV</sequence>
<dbReference type="EMBL" id="JAAKFY010000022">
    <property type="protein sequence ID" value="KAF3838733.1"/>
    <property type="molecule type" value="Genomic_DNA"/>
</dbReference>
<dbReference type="GO" id="GO:0051903">
    <property type="term" value="F:S-(hydroxymethyl)glutathione dehydrogenase [NAD(P)+] activity"/>
    <property type="evidence" value="ECO:0007669"/>
    <property type="project" value="TreeGrafter"/>
</dbReference>
<evidence type="ECO:0000256" key="6">
    <source>
        <dbReference type="ARBA" id="ARBA00055159"/>
    </source>
</evidence>
<keyword evidence="5" id="KW-0520">NAD</keyword>
<dbReference type="PANTHER" id="PTHR43880:SF32">
    <property type="entry name" value="S-(HYDROXYMETHYL)GLUTATHIONE DEHYDROGENASE"/>
    <property type="match status" value="1"/>
</dbReference>
<keyword evidence="3 9" id="KW-0862">Zinc</keyword>
<feature type="domain" description="Alcohol dehydrogenase-like C-terminal" evidence="12">
    <location>
        <begin position="319"/>
        <end position="446"/>
    </location>
</feature>
<evidence type="ECO:0000256" key="4">
    <source>
        <dbReference type="ARBA" id="ARBA00023002"/>
    </source>
</evidence>
<feature type="region of interest" description="Disordered" evidence="10">
    <location>
        <begin position="72"/>
        <end position="122"/>
    </location>
</feature>
<dbReference type="InterPro" id="IPR013149">
    <property type="entry name" value="ADH-like_C"/>
</dbReference>
<dbReference type="SUPFAM" id="SSF51735">
    <property type="entry name" value="NAD(P)-binding Rossmann-fold domains"/>
    <property type="match status" value="1"/>
</dbReference>
<dbReference type="GO" id="GO:0046294">
    <property type="term" value="P:formaldehyde catabolic process"/>
    <property type="evidence" value="ECO:0007669"/>
    <property type="project" value="TreeGrafter"/>
</dbReference>
<dbReference type="AlphaFoldDB" id="A0A7J5XPE4"/>
<evidence type="ECO:0000256" key="8">
    <source>
        <dbReference type="ARBA" id="ARBA00074845"/>
    </source>
</evidence>
<dbReference type="InterPro" id="IPR011032">
    <property type="entry name" value="GroES-like_sf"/>
</dbReference>
<gene>
    <name evidence="14" type="ORF">F7725_010501</name>
</gene>
<comment type="caution">
    <text evidence="14">The sequence shown here is derived from an EMBL/GenBank/DDBJ whole genome shotgun (WGS) entry which is preliminary data.</text>
</comment>
<dbReference type="FunFam" id="3.40.50.720:FF:000003">
    <property type="entry name" value="S-(hydroxymethyl)glutathione dehydrogenase"/>
    <property type="match status" value="1"/>
</dbReference>
<protein>
    <recommendedName>
        <fullName evidence="8">Alcohol dehydrogenase 6</fullName>
    </recommendedName>
</protein>
<feature type="compositionally biased region" description="Low complexity" evidence="10">
    <location>
        <begin position="72"/>
        <end position="116"/>
    </location>
</feature>
<name>A0A7J5XPE4_DISMA</name>
<comment type="function">
    <text evidence="6">Alcohol dehydrogenase. Catalyzes the NAD-dependent oxidation of primary alcohols to the corresponding aldehydes. Oxidizes secondary alcohols to the corresponding ketones.</text>
</comment>
<reference evidence="14 15" key="1">
    <citation type="submission" date="2020-03" db="EMBL/GenBank/DDBJ databases">
        <title>Dissostichus mawsoni Genome sequencing and assembly.</title>
        <authorList>
            <person name="Park H."/>
        </authorList>
    </citation>
    <scope>NUCLEOTIDE SEQUENCE [LARGE SCALE GENOMIC DNA]</scope>
    <source>
        <strain evidence="14">DM0001</strain>
        <tissue evidence="14">Muscle</tissue>
    </source>
</reference>
<evidence type="ECO:0000256" key="7">
    <source>
        <dbReference type="ARBA" id="ARBA00061014"/>
    </source>
</evidence>
<dbReference type="SUPFAM" id="SSF50129">
    <property type="entry name" value="GroES-like"/>
    <property type="match status" value="2"/>
</dbReference>
<evidence type="ECO:0000256" key="10">
    <source>
        <dbReference type="SAM" id="MobiDB-lite"/>
    </source>
</evidence>
<dbReference type="InterPro" id="IPR002328">
    <property type="entry name" value="ADH_Zn_CS"/>
</dbReference>
<comment type="similarity">
    <text evidence="7">Belongs to the zinc-containing alcohol dehydrogenase family. Class-V subfamily.</text>
</comment>
<evidence type="ECO:0000259" key="12">
    <source>
        <dbReference type="Pfam" id="PF00107"/>
    </source>
</evidence>
<evidence type="ECO:0000259" key="13">
    <source>
        <dbReference type="Pfam" id="PF08240"/>
    </source>
</evidence>
<feature type="signal peptide" evidence="11">
    <location>
        <begin position="1"/>
        <end position="17"/>
    </location>
</feature>
<feature type="chain" id="PRO_5029580049" description="Alcohol dehydrogenase 6" evidence="11">
    <location>
        <begin position="18"/>
        <end position="502"/>
    </location>
</feature>
<dbReference type="OrthoDB" id="417550at2759"/>
<evidence type="ECO:0000313" key="14">
    <source>
        <dbReference type="EMBL" id="KAF3838733.1"/>
    </source>
</evidence>
<dbReference type="Proteomes" id="UP000518266">
    <property type="component" value="Unassembled WGS sequence"/>
</dbReference>
<keyword evidence="15" id="KW-1185">Reference proteome</keyword>
<evidence type="ECO:0000256" key="11">
    <source>
        <dbReference type="SAM" id="SignalP"/>
    </source>
</evidence>
<evidence type="ECO:0000256" key="5">
    <source>
        <dbReference type="ARBA" id="ARBA00023027"/>
    </source>
</evidence>
<dbReference type="GO" id="GO:0008270">
    <property type="term" value="F:zinc ion binding"/>
    <property type="evidence" value="ECO:0007669"/>
    <property type="project" value="InterPro"/>
</dbReference>
<keyword evidence="2 9" id="KW-0479">Metal-binding</keyword>